<dbReference type="GO" id="GO:0005886">
    <property type="term" value="C:plasma membrane"/>
    <property type="evidence" value="ECO:0007669"/>
    <property type="project" value="UniProtKB-SubCell"/>
</dbReference>
<reference evidence="10" key="1">
    <citation type="submission" date="2016-10" db="EMBL/GenBank/DDBJ databases">
        <authorList>
            <person name="Varghese N."/>
            <person name="Submissions S."/>
        </authorList>
    </citation>
    <scope>NUCLEOTIDE SEQUENCE [LARGE SCALE GENOMIC DNA]</scope>
    <source>
        <strain evidence="10">DSM 22329</strain>
    </source>
</reference>
<organism evidence="9 10">
    <name type="scientific">Pedococcus dokdonensis</name>
    <dbReference type="NCBI Taxonomy" id="443156"/>
    <lineage>
        <taxon>Bacteria</taxon>
        <taxon>Bacillati</taxon>
        <taxon>Actinomycetota</taxon>
        <taxon>Actinomycetes</taxon>
        <taxon>Micrococcales</taxon>
        <taxon>Intrasporangiaceae</taxon>
        <taxon>Pedococcus</taxon>
    </lineage>
</organism>
<feature type="transmembrane region" description="Helical" evidence="7">
    <location>
        <begin position="90"/>
        <end position="116"/>
    </location>
</feature>
<protein>
    <submittedName>
        <fullName evidence="9">Peptide/nickel transport system permease protein</fullName>
    </submittedName>
</protein>
<keyword evidence="2 7" id="KW-0813">Transport</keyword>
<feature type="domain" description="ABC transmembrane type-1" evidence="8">
    <location>
        <begin position="95"/>
        <end position="309"/>
    </location>
</feature>
<keyword evidence="4 7" id="KW-0812">Transmembrane</keyword>
<feature type="transmembrane region" description="Helical" evidence="7">
    <location>
        <begin position="286"/>
        <end position="312"/>
    </location>
</feature>
<feature type="transmembrane region" description="Helical" evidence="7">
    <location>
        <begin position="137"/>
        <end position="159"/>
    </location>
</feature>
<evidence type="ECO:0000256" key="5">
    <source>
        <dbReference type="ARBA" id="ARBA00022989"/>
    </source>
</evidence>
<dbReference type="InterPro" id="IPR035906">
    <property type="entry name" value="MetI-like_sf"/>
</dbReference>
<evidence type="ECO:0000259" key="8">
    <source>
        <dbReference type="PROSITE" id="PS50928"/>
    </source>
</evidence>
<evidence type="ECO:0000313" key="9">
    <source>
        <dbReference type="EMBL" id="SDP01712.1"/>
    </source>
</evidence>
<comment type="subcellular location">
    <subcellularLocation>
        <location evidence="1 7">Cell membrane</location>
        <topology evidence="1 7">Multi-pass membrane protein</topology>
    </subcellularLocation>
</comment>
<accession>A0A1H0P9H3</accession>
<dbReference type="Proteomes" id="UP000199077">
    <property type="component" value="Chromosome I"/>
</dbReference>
<evidence type="ECO:0000256" key="7">
    <source>
        <dbReference type="RuleBase" id="RU363032"/>
    </source>
</evidence>
<keyword evidence="3" id="KW-1003">Cell membrane</keyword>
<dbReference type="Pfam" id="PF19300">
    <property type="entry name" value="BPD_transp_1_N"/>
    <property type="match status" value="1"/>
</dbReference>
<evidence type="ECO:0000256" key="2">
    <source>
        <dbReference type="ARBA" id="ARBA00022448"/>
    </source>
</evidence>
<evidence type="ECO:0000256" key="1">
    <source>
        <dbReference type="ARBA" id="ARBA00004651"/>
    </source>
</evidence>
<dbReference type="AlphaFoldDB" id="A0A1H0P9H3"/>
<dbReference type="PROSITE" id="PS50928">
    <property type="entry name" value="ABC_TM1"/>
    <property type="match status" value="1"/>
</dbReference>
<dbReference type="RefSeq" id="WP_091782790.1">
    <property type="nucleotide sequence ID" value="NZ_LT629711.1"/>
</dbReference>
<gene>
    <name evidence="9" type="ORF">SAMN04489867_1188</name>
</gene>
<feature type="transmembrane region" description="Helical" evidence="7">
    <location>
        <begin position="239"/>
        <end position="266"/>
    </location>
</feature>
<dbReference type="EMBL" id="LT629711">
    <property type="protein sequence ID" value="SDP01712.1"/>
    <property type="molecule type" value="Genomic_DNA"/>
</dbReference>
<feature type="transmembrane region" description="Helical" evidence="7">
    <location>
        <begin position="9"/>
        <end position="30"/>
    </location>
</feature>
<dbReference type="GO" id="GO:0055085">
    <property type="term" value="P:transmembrane transport"/>
    <property type="evidence" value="ECO:0007669"/>
    <property type="project" value="InterPro"/>
</dbReference>
<dbReference type="InterPro" id="IPR000515">
    <property type="entry name" value="MetI-like"/>
</dbReference>
<dbReference type="SUPFAM" id="SSF161098">
    <property type="entry name" value="MetI-like"/>
    <property type="match status" value="1"/>
</dbReference>
<dbReference type="PANTHER" id="PTHR43163">
    <property type="entry name" value="DIPEPTIDE TRANSPORT SYSTEM PERMEASE PROTEIN DPPB-RELATED"/>
    <property type="match status" value="1"/>
</dbReference>
<evidence type="ECO:0000256" key="3">
    <source>
        <dbReference type="ARBA" id="ARBA00022475"/>
    </source>
</evidence>
<evidence type="ECO:0000256" key="6">
    <source>
        <dbReference type="ARBA" id="ARBA00023136"/>
    </source>
</evidence>
<feature type="transmembrane region" description="Helical" evidence="7">
    <location>
        <begin position="179"/>
        <end position="201"/>
    </location>
</feature>
<keyword evidence="6 7" id="KW-0472">Membrane</keyword>
<keyword evidence="5 7" id="KW-1133">Transmembrane helix</keyword>
<evidence type="ECO:0000313" key="10">
    <source>
        <dbReference type="Proteomes" id="UP000199077"/>
    </source>
</evidence>
<dbReference type="CDD" id="cd06261">
    <property type="entry name" value="TM_PBP2"/>
    <property type="match status" value="1"/>
</dbReference>
<evidence type="ECO:0000256" key="4">
    <source>
        <dbReference type="ARBA" id="ARBA00022692"/>
    </source>
</evidence>
<dbReference type="InterPro" id="IPR045621">
    <property type="entry name" value="BPD_transp_1_N"/>
</dbReference>
<dbReference type="Pfam" id="PF00528">
    <property type="entry name" value="BPD_transp_1"/>
    <property type="match status" value="1"/>
</dbReference>
<dbReference type="STRING" id="443156.SAMN04489867_1188"/>
<dbReference type="PANTHER" id="PTHR43163:SF6">
    <property type="entry name" value="DIPEPTIDE TRANSPORT SYSTEM PERMEASE PROTEIN DPPB-RELATED"/>
    <property type="match status" value="1"/>
</dbReference>
<sequence>MVRFLIRRLALGVLVLWLITLAVFALFFVAPNNVARTLAGRQATPETVAAISHRLGLDQPLWKQYLDFVGKALRGDLGYDYYHQVPVTTIIGSALPITLSLVFGAAFLWLGLGVFNGVVSATHPRSFTDRSLTALSLFFYSTPTFLLGILLLYVLYFRLTLAGYSAFPAGGYAPFGGGLGGWAQHLVLPWFTLALVSAATYTRLTRASMLDVLGEDYVRTARSKGIGERRVVLRHGLRAALTPIVTQFGIDVGSLLGGVVVTETVFSLPGLGKTAIDAINQQDLPVIIGVVLFAAAAVVVANILVDLAYAVLDPRVRLH</sequence>
<dbReference type="OrthoDB" id="5169641at2"/>
<dbReference type="Gene3D" id="1.10.3720.10">
    <property type="entry name" value="MetI-like"/>
    <property type="match status" value="1"/>
</dbReference>
<comment type="similarity">
    <text evidence="7">Belongs to the binding-protein-dependent transport system permease family.</text>
</comment>
<name>A0A1H0P9H3_9MICO</name>
<keyword evidence="10" id="KW-1185">Reference proteome</keyword>
<proteinExistence type="inferred from homology"/>